<organism evidence="1">
    <name type="scientific">Aegilops tauschii</name>
    <name type="common">Tausch's goatgrass</name>
    <name type="synonym">Aegilops squarrosa</name>
    <dbReference type="NCBI Taxonomy" id="37682"/>
    <lineage>
        <taxon>Eukaryota</taxon>
        <taxon>Viridiplantae</taxon>
        <taxon>Streptophyta</taxon>
        <taxon>Embryophyta</taxon>
        <taxon>Tracheophyta</taxon>
        <taxon>Spermatophyta</taxon>
        <taxon>Magnoliopsida</taxon>
        <taxon>Liliopsida</taxon>
        <taxon>Poales</taxon>
        <taxon>Poaceae</taxon>
        <taxon>BOP clade</taxon>
        <taxon>Pooideae</taxon>
        <taxon>Triticodae</taxon>
        <taxon>Triticeae</taxon>
        <taxon>Triticinae</taxon>
        <taxon>Aegilops</taxon>
    </lineage>
</organism>
<reference evidence="1" key="1">
    <citation type="submission" date="2015-06" db="UniProtKB">
        <authorList>
            <consortium name="EnsemblPlants"/>
        </authorList>
    </citation>
    <scope>IDENTIFICATION</scope>
</reference>
<name>M8CZB6_AEGTA</name>
<accession>M8CZB6</accession>
<sequence>MSSWLSKEVEMRWWMELLRSHHDHPIRGESAAIATDSSSLQGPPTMSAAVDRIPTTAEVARGGGAAPVGSQCRRPLGARTGAAACMANGIDGGRVGRWVQTGGAGRFVAETPENGRSERGFFFGRRSETGL</sequence>
<proteinExistence type="predicted"/>
<dbReference type="AlphaFoldDB" id="M8CZB6"/>
<evidence type="ECO:0000313" key="1">
    <source>
        <dbReference type="EnsemblPlants" id="EMT33087"/>
    </source>
</evidence>
<dbReference type="EnsemblPlants" id="EMT33087">
    <property type="protein sequence ID" value="EMT33087"/>
    <property type="gene ID" value="F775_43818"/>
</dbReference>
<protein>
    <submittedName>
        <fullName evidence="1">Uncharacterized protein</fullName>
    </submittedName>
</protein>